<accession>A0A1J4PX62</accession>
<evidence type="ECO:0000259" key="1">
    <source>
        <dbReference type="Pfam" id="PF04149"/>
    </source>
</evidence>
<dbReference type="Proteomes" id="UP000034838">
    <property type="component" value="Unassembled WGS sequence"/>
</dbReference>
<protein>
    <recommendedName>
        <fullName evidence="1">DUF397 domain-containing protein</fullName>
    </recommendedName>
</protein>
<feature type="domain" description="DUF397" evidence="1">
    <location>
        <begin position="28"/>
        <end position="77"/>
    </location>
</feature>
<name>A0A1J4PX62_9ACTN</name>
<dbReference type="RefSeq" id="WP_046427477.1">
    <property type="nucleotide sequence ID" value="NZ_LBDA02000057.1"/>
</dbReference>
<dbReference type="OrthoDB" id="4323652at2"/>
<proteinExistence type="predicted"/>
<reference evidence="2" key="1">
    <citation type="submission" date="2016-10" db="EMBL/GenBank/DDBJ databases">
        <title>Genome sequence of Streptomyces malaysiense MUSC 136.</title>
        <authorList>
            <person name="Lee L.-H."/>
            <person name="Ser H.-L."/>
        </authorList>
    </citation>
    <scope>NUCLEOTIDE SEQUENCE [LARGE SCALE GENOMIC DNA]</scope>
    <source>
        <strain evidence="2">MUSC 136</strain>
    </source>
</reference>
<evidence type="ECO:0000313" key="3">
    <source>
        <dbReference type="Proteomes" id="UP000034838"/>
    </source>
</evidence>
<sequence>MSTGNPAWFESGHSSGEEAACVELSCIWPKSSHGGAEGGERAGAAGPPVAVRVRDSKLPAAHLTVHPSAWAAFLTIARVQARVSE</sequence>
<gene>
    <name evidence="2" type="ORF">VT52_025120</name>
</gene>
<dbReference type="AlphaFoldDB" id="A0A1J4PX62"/>
<dbReference type="Pfam" id="PF04149">
    <property type="entry name" value="DUF397"/>
    <property type="match status" value="1"/>
</dbReference>
<keyword evidence="3" id="KW-1185">Reference proteome</keyword>
<organism evidence="2 3">
    <name type="scientific">Streptomyces malaysiense</name>
    <dbReference type="NCBI Taxonomy" id="1428626"/>
    <lineage>
        <taxon>Bacteria</taxon>
        <taxon>Bacillati</taxon>
        <taxon>Actinomycetota</taxon>
        <taxon>Actinomycetes</taxon>
        <taxon>Kitasatosporales</taxon>
        <taxon>Streptomycetaceae</taxon>
        <taxon>Streptomyces</taxon>
    </lineage>
</organism>
<evidence type="ECO:0000313" key="2">
    <source>
        <dbReference type="EMBL" id="OIK24876.1"/>
    </source>
</evidence>
<dbReference type="InterPro" id="IPR007278">
    <property type="entry name" value="DUF397"/>
</dbReference>
<comment type="caution">
    <text evidence="2">The sequence shown here is derived from an EMBL/GenBank/DDBJ whole genome shotgun (WGS) entry which is preliminary data.</text>
</comment>
<dbReference type="EMBL" id="LBDA02000057">
    <property type="protein sequence ID" value="OIK24876.1"/>
    <property type="molecule type" value="Genomic_DNA"/>
</dbReference>